<evidence type="ECO:0000313" key="2">
    <source>
        <dbReference type="Proteomes" id="UP000295814"/>
    </source>
</evidence>
<proteinExistence type="predicted"/>
<dbReference type="EMBL" id="SMZJ02000001">
    <property type="protein sequence ID" value="TWO34298.1"/>
    <property type="molecule type" value="Genomic_DNA"/>
</dbReference>
<dbReference type="Proteomes" id="UP000295814">
    <property type="component" value="Unassembled WGS sequence"/>
</dbReference>
<keyword evidence="2" id="KW-1185">Reference proteome</keyword>
<protein>
    <submittedName>
        <fullName evidence="1">Uncharacterized protein</fullName>
    </submittedName>
</protein>
<accession>A0A562YHR0</accession>
<reference evidence="1 2" key="2">
    <citation type="submission" date="2019-07" db="EMBL/GenBank/DDBJ databases">
        <title>Seonamhaeicola sp. W255 draft genome.</title>
        <authorList>
            <person name="Zhang X.-Y."/>
            <person name="Zhang R."/>
            <person name="Zhong Y.-L."/>
            <person name="Du Z.-J."/>
        </authorList>
    </citation>
    <scope>NUCLEOTIDE SEQUENCE [LARGE SCALE GENOMIC DNA]</scope>
    <source>
        <strain evidence="1 2">W255</strain>
    </source>
</reference>
<reference evidence="1 2" key="1">
    <citation type="submission" date="2019-03" db="EMBL/GenBank/DDBJ databases">
        <authorList>
            <person name="Zhong Y.L."/>
        </authorList>
    </citation>
    <scope>NUCLEOTIDE SEQUENCE [LARGE SCALE GENOMIC DNA]</scope>
    <source>
        <strain evidence="1 2">W255</strain>
    </source>
</reference>
<comment type="caution">
    <text evidence="1">The sequence shown here is derived from an EMBL/GenBank/DDBJ whole genome shotgun (WGS) entry which is preliminary data.</text>
</comment>
<organism evidence="1 2">
    <name type="scientific">Seonamhaeicola sediminis</name>
    <dbReference type="NCBI Taxonomy" id="2528206"/>
    <lineage>
        <taxon>Bacteria</taxon>
        <taxon>Pseudomonadati</taxon>
        <taxon>Bacteroidota</taxon>
        <taxon>Flavobacteriia</taxon>
        <taxon>Flavobacteriales</taxon>
        <taxon>Flavobacteriaceae</taxon>
    </lineage>
</organism>
<dbReference type="RefSeq" id="WP_133355094.1">
    <property type="nucleotide sequence ID" value="NZ_SMZJ02000001.1"/>
</dbReference>
<gene>
    <name evidence="1" type="ORF">E1J38_000150</name>
</gene>
<sequence length="286" mass="33573">MTFRKYWLRQNILLPALFLVLITSEVFAQPYVDPLQLRYNYALKNRNAEATPFTHIWVGSDIPIEIKKNTYLVFSPFFEFWQIESDTNNEISTNLESLALAAGIVFPLKNQKWSITVLPILRWNGEYFFQSDSMQFGSVAFASYTLNPKQKFRLGIYANKEFFGLFVVPLIGIDWKIKEKHYLFGILPGRLSYEYQYNSKIYIGATFRSLTNSYKLINSEFIRLDDNQISLYLDYYLTKTICISFEPGYGLFRQMRKGINNKDYFSTINWGDGPFVKLSASYRIRL</sequence>
<dbReference type="AlphaFoldDB" id="A0A562YHR0"/>
<name>A0A562YHR0_9FLAO</name>
<evidence type="ECO:0000313" key="1">
    <source>
        <dbReference type="EMBL" id="TWO34298.1"/>
    </source>
</evidence>